<reference evidence="2 3" key="1">
    <citation type="submission" date="2020-06" db="EMBL/GenBank/DDBJ databases">
        <authorList>
            <person name="Li R."/>
            <person name="Bekaert M."/>
        </authorList>
    </citation>
    <scope>NUCLEOTIDE SEQUENCE [LARGE SCALE GENOMIC DNA]</scope>
    <source>
        <strain evidence="3">wild</strain>
    </source>
</reference>
<protein>
    <submittedName>
        <fullName evidence="2">Uncharacterized protein</fullName>
    </submittedName>
</protein>
<feature type="transmembrane region" description="Helical" evidence="1">
    <location>
        <begin position="36"/>
        <end position="55"/>
    </location>
</feature>
<feature type="transmembrane region" description="Helical" evidence="1">
    <location>
        <begin position="118"/>
        <end position="137"/>
    </location>
</feature>
<proteinExistence type="predicted"/>
<sequence>MFNRLGISEGLKLHQDFYVTDLSNLYLYQSVETTRMYTLSVIGLSICLVYISIIMQGTEADKCTDCTTTASTAITDAGSDIDKVCRLGISEGLKLHQDFYVTDLSNLYLYQSVETTRMYTLSVIGLSICLVYISIIMQGTEADKCTDCTTTSFTAITDAGSDIDKQYRCRKYSCQPCCHWFRTYILYACLDAAFLIHPYEQT</sequence>
<evidence type="ECO:0000313" key="3">
    <source>
        <dbReference type="Proteomes" id="UP000507470"/>
    </source>
</evidence>
<organism evidence="2 3">
    <name type="scientific">Mytilus coruscus</name>
    <name type="common">Sea mussel</name>
    <dbReference type="NCBI Taxonomy" id="42192"/>
    <lineage>
        <taxon>Eukaryota</taxon>
        <taxon>Metazoa</taxon>
        <taxon>Spiralia</taxon>
        <taxon>Lophotrochozoa</taxon>
        <taxon>Mollusca</taxon>
        <taxon>Bivalvia</taxon>
        <taxon>Autobranchia</taxon>
        <taxon>Pteriomorphia</taxon>
        <taxon>Mytilida</taxon>
        <taxon>Mytiloidea</taxon>
        <taxon>Mytilidae</taxon>
        <taxon>Mytilinae</taxon>
        <taxon>Mytilus</taxon>
    </lineage>
</organism>
<gene>
    <name evidence="2" type="ORF">MCOR_28</name>
</gene>
<dbReference type="EMBL" id="CACVKT020000001">
    <property type="protein sequence ID" value="CAC5354887.1"/>
    <property type="molecule type" value="Genomic_DNA"/>
</dbReference>
<dbReference type="Proteomes" id="UP000507470">
    <property type="component" value="Unassembled WGS sequence"/>
</dbReference>
<keyword evidence="1" id="KW-0812">Transmembrane</keyword>
<keyword evidence="1" id="KW-1133">Transmembrane helix</keyword>
<dbReference type="AlphaFoldDB" id="A0A6J7ZT19"/>
<accession>A0A6J7ZT19</accession>
<evidence type="ECO:0000313" key="2">
    <source>
        <dbReference type="EMBL" id="CAC5354887.1"/>
    </source>
</evidence>
<keyword evidence="3" id="KW-1185">Reference proteome</keyword>
<evidence type="ECO:0000256" key="1">
    <source>
        <dbReference type="SAM" id="Phobius"/>
    </source>
</evidence>
<keyword evidence="1" id="KW-0472">Membrane</keyword>
<name>A0A6J7ZT19_MYTCO</name>